<dbReference type="Gene3D" id="1.10.1220.10">
    <property type="entry name" value="Met repressor-like"/>
    <property type="match status" value="1"/>
</dbReference>
<evidence type="ECO:0000256" key="4">
    <source>
        <dbReference type="PIRNR" id="PIRNR019401"/>
    </source>
</evidence>
<evidence type="ECO:0000256" key="2">
    <source>
        <dbReference type="ARBA" id="ARBA00022880"/>
    </source>
</evidence>
<feature type="domain" description="Negative modulator of initiation of replication SeqA N-terminal" evidence="6">
    <location>
        <begin position="1"/>
        <end position="33"/>
    </location>
</feature>
<dbReference type="InterPro" id="IPR033761">
    <property type="entry name" value="SeqA_N"/>
</dbReference>
<evidence type="ECO:0000256" key="3">
    <source>
        <dbReference type="ARBA" id="ARBA00023125"/>
    </source>
</evidence>
<keyword evidence="3 4" id="KW-0238">DNA-binding</keyword>
<keyword evidence="8" id="KW-1185">Reference proteome</keyword>
<dbReference type="SUPFAM" id="SSF82808">
    <property type="entry name" value="Replication modulator SeqA, C-terminal DNA-binding domain"/>
    <property type="match status" value="1"/>
</dbReference>
<comment type="similarity">
    <text evidence="4">Belongs to the SeqA family.</text>
</comment>
<comment type="caution">
    <text evidence="7">The sequence shown here is derived from an EMBL/GenBank/DDBJ whole genome shotgun (WGS) entry which is preliminary data.</text>
</comment>
<dbReference type="EMBL" id="JAQOMS010000002">
    <property type="protein sequence ID" value="MDC2887886.1"/>
    <property type="molecule type" value="Genomic_DNA"/>
</dbReference>
<dbReference type="Pfam" id="PF17206">
    <property type="entry name" value="SeqA_N"/>
    <property type="match status" value="1"/>
</dbReference>
<evidence type="ECO:0000313" key="7">
    <source>
        <dbReference type="EMBL" id="MDC2887886.1"/>
    </source>
</evidence>
<gene>
    <name evidence="7" type="ORF">PN838_02335</name>
</gene>
<proteinExistence type="inferred from homology"/>
<keyword evidence="1 4" id="KW-0963">Cytoplasm</keyword>
<comment type="subcellular location">
    <subcellularLocation>
        <location evidence="4">Cytoplasm</location>
    </subcellularLocation>
</comment>
<keyword evidence="2 4" id="KW-0236">DNA replication inhibitor</keyword>
<dbReference type="InterPro" id="IPR026577">
    <property type="entry name" value="SeqA_DNA-bd_C"/>
</dbReference>
<dbReference type="SUPFAM" id="SSF47598">
    <property type="entry name" value="Ribbon-helix-helix"/>
    <property type="match status" value="1"/>
</dbReference>
<accession>A0ABT5FBC9</accession>
<dbReference type="InterPro" id="IPR005621">
    <property type="entry name" value="SeqA"/>
</dbReference>
<dbReference type="PIRSF" id="PIRSF019401">
    <property type="entry name" value="SeqA"/>
    <property type="match status" value="1"/>
</dbReference>
<sequence length="213" mass="23904">MKTIQIEDDLYQYIASQTQDIGESASSILRRLLIDQQAEKAMTPNVLKPLTAEVQQNKVAMSSEPDSAPQSASAVIAKSVADNKDIISEDATEELKEDIQVNGNVFDVLNKEEVMTQKGAVGRFLFILAAFYRCHNKSFKKVLDIKGRERHYFGETAKELEASGSSIKPKQIPESHYWVVTNNNTPRKKLIITEVASALNYTQEQAEELRELI</sequence>
<organism evidence="7 8">
    <name type="scientific">Psychrosphaera algicola</name>
    <dbReference type="NCBI Taxonomy" id="3023714"/>
    <lineage>
        <taxon>Bacteria</taxon>
        <taxon>Pseudomonadati</taxon>
        <taxon>Pseudomonadota</taxon>
        <taxon>Gammaproteobacteria</taxon>
        <taxon>Alteromonadales</taxon>
        <taxon>Pseudoalteromonadaceae</taxon>
        <taxon>Psychrosphaera</taxon>
    </lineage>
</organism>
<comment type="function">
    <text evidence="4">Negative regulator of replication initiation, which contributes to regulation of DNA replication and ensures that replication initiation occurs exactly once per chromosome per cell cycle. Binds to pairs of hemimethylated GATC sequences in the oriC region, thus preventing assembly of replication proteins and re-initiation at newly replicated origins. Repression is relieved when the region becomes fully methylated.</text>
</comment>
<dbReference type="Pfam" id="PF03925">
    <property type="entry name" value="SeqA"/>
    <property type="match status" value="1"/>
</dbReference>
<evidence type="ECO:0000259" key="5">
    <source>
        <dbReference type="Pfam" id="PF03925"/>
    </source>
</evidence>
<reference evidence="7 8" key="1">
    <citation type="submission" date="2023-01" db="EMBL/GenBank/DDBJ databases">
        <title>Psychrosphaera sp. nov., isolated from marine algae.</title>
        <authorList>
            <person name="Bayburt H."/>
            <person name="Choi B.J."/>
            <person name="Kim J.M."/>
            <person name="Choi D.G."/>
            <person name="Jeon C.O."/>
        </authorList>
    </citation>
    <scope>NUCLEOTIDE SEQUENCE [LARGE SCALE GENOMIC DNA]</scope>
    <source>
        <strain evidence="7 8">G1-22</strain>
    </source>
</reference>
<dbReference type="InterPro" id="IPR036835">
    <property type="entry name" value="SeqA_DNA-bd_C_sf"/>
</dbReference>
<feature type="domain" description="Replication modulator SeqA C-terminal DNA-binding" evidence="5">
    <location>
        <begin position="105"/>
        <end position="211"/>
    </location>
</feature>
<evidence type="ECO:0000259" key="6">
    <source>
        <dbReference type="Pfam" id="PF17206"/>
    </source>
</evidence>
<dbReference type="Proteomes" id="UP001528411">
    <property type="component" value="Unassembled WGS sequence"/>
</dbReference>
<evidence type="ECO:0000313" key="8">
    <source>
        <dbReference type="Proteomes" id="UP001528411"/>
    </source>
</evidence>
<evidence type="ECO:0000256" key="1">
    <source>
        <dbReference type="ARBA" id="ARBA00022490"/>
    </source>
</evidence>
<dbReference type="Gene3D" id="1.20.1380.10">
    <property type="entry name" value="Replication modulator SeqA, C-terminal DNA-binding domain"/>
    <property type="match status" value="1"/>
</dbReference>
<protein>
    <recommendedName>
        <fullName evidence="4">Negative modulator of initiation of replication</fullName>
    </recommendedName>
</protein>
<dbReference type="RefSeq" id="WP_272179655.1">
    <property type="nucleotide sequence ID" value="NZ_JAQOMS010000002.1"/>
</dbReference>
<dbReference type="InterPro" id="IPR013321">
    <property type="entry name" value="Arc_rbn_hlx_hlx"/>
</dbReference>
<name>A0ABT5FBC9_9GAMM</name>
<dbReference type="InterPro" id="IPR010985">
    <property type="entry name" value="Ribbon_hlx_hlx"/>
</dbReference>